<dbReference type="PROSITE" id="PS51186">
    <property type="entry name" value="GNAT"/>
    <property type="match status" value="1"/>
</dbReference>
<dbReference type="Gene3D" id="3.40.630.30">
    <property type="match status" value="1"/>
</dbReference>
<proteinExistence type="predicted"/>
<dbReference type="InterPro" id="IPR016181">
    <property type="entry name" value="Acyl_CoA_acyltransferase"/>
</dbReference>
<dbReference type="OrthoDB" id="10017208at2759"/>
<dbReference type="PANTHER" id="PTHR42791">
    <property type="entry name" value="GNAT FAMILY ACETYLTRANSFERASE"/>
    <property type="match status" value="1"/>
</dbReference>
<evidence type="ECO:0000259" key="1">
    <source>
        <dbReference type="PROSITE" id="PS51186"/>
    </source>
</evidence>
<evidence type="ECO:0000313" key="3">
    <source>
        <dbReference type="Proteomes" id="UP000235371"/>
    </source>
</evidence>
<dbReference type="AlphaFoldDB" id="A0A2J6TL99"/>
<dbReference type="PANTHER" id="PTHR42791:SF2">
    <property type="entry name" value="N-ACETYLTRANSFERASE DOMAIN-CONTAINING PROTEIN"/>
    <property type="match status" value="1"/>
</dbReference>
<feature type="domain" description="N-acetyltransferase" evidence="1">
    <location>
        <begin position="84"/>
        <end position="231"/>
    </location>
</feature>
<dbReference type="InParanoid" id="A0A2J6TL99"/>
<keyword evidence="3" id="KW-1185">Reference proteome</keyword>
<dbReference type="Pfam" id="PF13508">
    <property type="entry name" value="Acetyltransf_7"/>
    <property type="match status" value="1"/>
</dbReference>
<gene>
    <name evidence="2" type="ORF">K444DRAFT_319218</name>
</gene>
<dbReference type="EMBL" id="KZ613779">
    <property type="protein sequence ID" value="PMD63787.1"/>
    <property type="molecule type" value="Genomic_DNA"/>
</dbReference>
<dbReference type="Proteomes" id="UP000235371">
    <property type="component" value="Unassembled WGS sequence"/>
</dbReference>
<dbReference type="SUPFAM" id="SSF55729">
    <property type="entry name" value="Acyl-CoA N-acyltransferases (Nat)"/>
    <property type="match status" value="1"/>
</dbReference>
<dbReference type="GO" id="GO:0016747">
    <property type="term" value="F:acyltransferase activity, transferring groups other than amino-acyl groups"/>
    <property type="evidence" value="ECO:0007669"/>
    <property type="project" value="InterPro"/>
</dbReference>
<dbReference type="CDD" id="cd04301">
    <property type="entry name" value="NAT_SF"/>
    <property type="match status" value="1"/>
</dbReference>
<dbReference type="InterPro" id="IPR000182">
    <property type="entry name" value="GNAT_dom"/>
</dbReference>
<reference evidence="2 3" key="1">
    <citation type="submission" date="2016-04" db="EMBL/GenBank/DDBJ databases">
        <title>A degradative enzymes factory behind the ericoid mycorrhizal symbiosis.</title>
        <authorList>
            <consortium name="DOE Joint Genome Institute"/>
            <person name="Martino E."/>
            <person name="Morin E."/>
            <person name="Grelet G."/>
            <person name="Kuo A."/>
            <person name="Kohler A."/>
            <person name="Daghino S."/>
            <person name="Barry K."/>
            <person name="Choi C."/>
            <person name="Cichocki N."/>
            <person name="Clum A."/>
            <person name="Copeland A."/>
            <person name="Hainaut M."/>
            <person name="Haridas S."/>
            <person name="Labutti K."/>
            <person name="Lindquist E."/>
            <person name="Lipzen A."/>
            <person name="Khouja H.-R."/>
            <person name="Murat C."/>
            <person name="Ohm R."/>
            <person name="Olson A."/>
            <person name="Spatafora J."/>
            <person name="Veneault-Fourrey C."/>
            <person name="Henrissat B."/>
            <person name="Grigoriev I."/>
            <person name="Martin F."/>
            <person name="Perotto S."/>
        </authorList>
    </citation>
    <scope>NUCLEOTIDE SEQUENCE [LARGE SCALE GENOMIC DNA]</scope>
    <source>
        <strain evidence="2 3">E</strain>
    </source>
</reference>
<accession>A0A2J6TL99</accession>
<name>A0A2J6TL99_9HELO</name>
<sequence length="231" mass="26791">MTTLILSNEEFILSPLSLPEEAPKILHLHYQTVLSTLQHGQSAPIEAEFRSQNLPSLINRFSHPNSISYQFSPASDPEKLVAYVYFRPPSPPDTRTVEEREMELREEVEKSTSRTSKELLFALKAENGELNERYFGKGYEERFWELEALVTDEGYQRRGLGSRLVEEGWNEVQKRVREEEGSKVEGVYLVANPAGKRTYEKAGFKLLGGRPVRREGMRDDHMHLWFVKRFE</sequence>
<protein>
    <recommendedName>
        <fullName evidence="1">N-acetyltransferase domain-containing protein</fullName>
    </recommendedName>
</protein>
<dbReference type="GeneID" id="36579947"/>
<organism evidence="2 3">
    <name type="scientific">Hyaloscypha bicolor E</name>
    <dbReference type="NCBI Taxonomy" id="1095630"/>
    <lineage>
        <taxon>Eukaryota</taxon>
        <taxon>Fungi</taxon>
        <taxon>Dikarya</taxon>
        <taxon>Ascomycota</taxon>
        <taxon>Pezizomycotina</taxon>
        <taxon>Leotiomycetes</taxon>
        <taxon>Helotiales</taxon>
        <taxon>Hyaloscyphaceae</taxon>
        <taxon>Hyaloscypha</taxon>
        <taxon>Hyaloscypha bicolor</taxon>
    </lineage>
</organism>
<dbReference type="InterPro" id="IPR052523">
    <property type="entry name" value="Trichothecene_AcTrans"/>
</dbReference>
<dbReference type="RefSeq" id="XP_024740691.1">
    <property type="nucleotide sequence ID" value="XM_024871865.1"/>
</dbReference>
<evidence type="ECO:0000313" key="2">
    <source>
        <dbReference type="EMBL" id="PMD63787.1"/>
    </source>
</evidence>